<dbReference type="PANTHER" id="PTHR30149">
    <property type="entry name" value="HYDROGENASE PROTEIN ASSEMBLY PROTEIN HYPD"/>
    <property type="match status" value="1"/>
</dbReference>
<dbReference type="InterPro" id="IPR042243">
    <property type="entry name" value="HypD_1"/>
</dbReference>
<dbReference type="Gene3D" id="6.10.20.100">
    <property type="match status" value="1"/>
</dbReference>
<evidence type="ECO:0000313" key="4">
    <source>
        <dbReference type="EMBL" id="MFC1850571.1"/>
    </source>
</evidence>
<evidence type="ECO:0000256" key="1">
    <source>
        <dbReference type="ARBA" id="ARBA00007888"/>
    </source>
</evidence>
<reference evidence="4 5" key="1">
    <citation type="submission" date="2024-09" db="EMBL/GenBank/DDBJ databases">
        <title>Laminarin stimulates single cell rates of sulfate reduction while oxygen inhibits transcriptomic activity in coastal marine sediment.</title>
        <authorList>
            <person name="Lindsay M."/>
            <person name="Orcutt B."/>
            <person name="Emerson D."/>
            <person name="Stepanauskas R."/>
            <person name="D'Angelo T."/>
        </authorList>
    </citation>
    <scope>NUCLEOTIDE SEQUENCE [LARGE SCALE GENOMIC DNA]</scope>
    <source>
        <strain evidence="4">SAG AM-311-K15</strain>
    </source>
</reference>
<dbReference type="Gene3D" id="3.40.50.11750">
    <property type="entry name" value="HypD, alpha/beta domain 1"/>
    <property type="match status" value="2"/>
</dbReference>
<sequence length="364" mass="40275">MTKMRFIDEFRTPDVVRSLTRQLHSFPRPAETYSFMEVCGTHTMAIFRFGIRQILPTWVRLISGPGCPVCVTADDYIARACAIALQHQAIIATFGDLMPVPGAGFSLEQARAEGADVRVVYTPHDCIDICRRNPDREVVYLAVGFETTAPISAALVLEAQQKKIANFSLLVAHKLIPPAMNALLSDPDLKLDGFICPPHVSAIIGAQAFEFIPQTWAKPCVIAGFESTDIMRGLNNLVEQILNKQNHVANVYRRVVKYSGNTHARKMLYSVFESATATWRGIGQIPDSGLVLKSEYSSFDAARRFEVKLPPLKPSKCRCGDVLRGIITPKECSLFATACHPENPIGPCMVSSEGTCSAYYKYDR</sequence>
<dbReference type="PIRSF" id="PIRSF005622">
    <property type="entry name" value="Hydrgn_mat_hypD"/>
    <property type="match status" value="1"/>
</dbReference>
<dbReference type="Proteomes" id="UP001594351">
    <property type="component" value="Unassembled WGS sequence"/>
</dbReference>
<accession>A0ABV6YWI3</accession>
<keyword evidence="3" id="KW-0408">Iron</keyword>
<evidence type="ECO:0000256" key="2">
    <source>
        <dbReference type="ARBA" id="ARBA00022723"/>
    </source>
</evidence>
<protein>
    <submittedName>
        <fullName evidence="4">Hydrogenase formation protein HypD</fullName>
    </submittedName>
</protein>
<evidence type="ECO:0000256" key="3">
    <source>
        <dbReference type="ARBA" id="ARBA00023004"/>
    </source>
</evidence>
<dbReference type="InterPro" id="IPR002780">
    <property type="entry name" value="Hyd_form_HypD"/>
</dbReference>
<dbReference type="PANTHER" id="PTHR30149:SF0">
    <property type="entry name" value="HYDROGENASE MATURATION FACTOR HYPD"/>
    <property type="match status" value="1"/>
</dbReference>
<dbReference type="EMBL" id="JBHPBY010000108">
    <property type="protein sequence ID" value="MFC1850571.1"/>
    <property type="molecule type" value="Genomic_DNA"/>
</dbReference>
<name>A0ABV6YWI3_UNCC1</name>
<comment type="caution">
    <text evidence="4">The sequence shown here is derived from an EMBL/GenBank/DDBJ whole genome shotgun (WGS) entry which is preliminary data.</text>
</comment>
<organism evidence="4 5">
    <name type="scientific">candidate division CSSED10-310 bacterium</name>
    <dbReference type="NCBI Taxonomy" id="2855610"/>
    <lineage>
        <taxon>Bacteria</taxon>
        <taxon>Bacteria division CSSED10-310</taxon>
    </lineage>
</organism>
<keyword evidence="5" id="KW-1185">Reference proteome</keyword>
<dbReference type="Pfam" id="PF01924">
    <property type="entry name" value="HypD"/>
    <property type="match status" value="1"/>
</dbReference>
<evidence type="ECO:0000313" key="5">
    <source>
        <dbReference type="Proteomes" id="UP001594351"/>
    </source>
</evidence>
<gene>
    <name evidence="4" type="primary">hypD</name>
    <name evidence="4" type="ORF">ACFL27_10300</name>
</gene>
<dbReference type="NCBIfam" id="TIGR00075">
    <property type="entry name" value="hypD"/>
    <property type="match status" value="1"/>
</dbReference>
<proteinExistence type="inferred from homology"/>
<keyword evidence="2" id="KW-0479">Metal-binding</keyword>
<dbReference type="InterPro" id="IPR042244">
    <property type="entry name" value="HypD_2_sf"/>
</dbReference>
<comment type="similarity">
    <text evidence="1">Belongs to the HypD family.</text>
</comment>